<dbReference type="EMBL" id="FXUL01000007">
    <property type="protein sequence ID" value="SMP61392.1"/>
    <property type="molecule type" value="Genomic_DNA"/>
</dbReference>
<evidence type="ECO:0000256" key="4">
    <source>
        <dbReference type="SAM" id="SignalP"/>
    </source>
</evidence>
<dbReference type="PANTHER" id="PTHR43270">
    <property type="entry name" value="BETA-ALA-HIS DIPEPTIDASE"/>
    <property type="match status" value="1"/>
</dbReference>
<protein>
    <submittedName>
        <fullName evidence="6">Acetylornithine deacetylase/Succinyl-diaminopimelate desuccinylase</fullName>
    </submittedName>
</protein>
<accession>A0ABY1Q6R1</accession>
<keyword evidence="3" id="KW-0378">Hydrolase</keyword>
<keyword evidence="7" id="KW-1185">Reference proteome</keyword>
<dbReference type="InterPro" id="IPR011650">
    <property type="entry name" value="Peptidase_M20_dimer"/>
</dbReference>
<keyword evidence="4" id="KW-0732">Signal</keyword>
<evidence type="ECO:0000313" key="7">
    <source>
        <dbReference type="Proteomes" id="UP001158049"/>
    </source>
</evidence>
<evidence type="ECO:0000256" key="3">
    <source>
        <dbReference type="ARBA" id="ARBA00022801"/>
    </source>
</evidence>
<reference evidence="6 7" key="1">
    <citation type="submission" date="2017-05" db="EMBL/GenBank/DDBJ databases">
        <authorList>
            <person name="Varghese N."/>
            <person name="Submissions S."/>
        </authorList>
    </citation>
    <scope>NUCLEOTIDE SEQUENCE [LARGE SCALE GENOMIC DNA]</scope>
    <source>
        <strain evidence="6 7">DSM 26001</strain>
    </source>
</reference>
<evidence type="ECO:0000256" key="2">
    <source>
        <dbReference type="ARBA" id="ARBA00022723"/>
    </source>
</evidence>
<feature type="domain" description="Peptidase M20 dimerisation" evidence="5">
    <location>
        <begin position="239"/>
        <end position="389"/>
    </location>
</feature>
<sequence>MPKTSSRHLLLTALSGCLFLPLAQAAAPTPAQLQTAAQASFREWAEVLALPNDSVVPADIQRNADWFEQAFKRRGLTTRQLPNDGKTMLFAELPNAPAGTPTVLFYMHLDGQAVKASEWQQESPWKPTLKQRNGAGQWEALPIDRLFGQTVDPEWRLFARSSADDKAPIMMLLAALDALKASGNAPAFHLKVLLDSEEEKSSPSLAAVIAQNQALLKADRLVVLDGPMHPSNAPTLVFGNRGVARATLKVYGPKQDSHSGHYGNYAANPAQTLARLLASMKDDDGRVTIAGYYEPVKLDDDSRRIMAAVPDDEAALRKRLGIAAAEKVGGNYQEAMQYPSLNVRGMQAAEIGSRARTVVPESATAELDLRTVPETPPESLYALLAKHIEGQGFHLVNGVPTDDDRARYPKLASFESAKVSASSTAVRTDLKSPIATWLRSAFTKTYGKEPVQIRMMGGTVPTGSMVDALKVPFVIVPLVNADNNQHSANENMRLGNYLEGVRGLAGILAEPIASTK</sequence>
<dbReference type="InterPro" id="IPR002933">
    <property type="entry name" value="Peptidase_M20"/>
</dbReference>
<dbReference type="SUPFAM" id="SSF53187">
    <property type="entry name" value="Zn-dependent exopeptidases"/>
    <property type="match status" value="1"/>
</dbReference>
<dbReference type="Proteomes" id="UP001158049">
    <property type="component" value="Unassembled WGS sequence"/>
</dbReference>
<evidence type="ECO:0000259" key="5">
    <source>
        <dbReference type="Pfam" id="PF07687"/>
    </source>
</evidence>
<dbReference type="InterPro" id="IPR051458">
    <property type="entry name" value="Cyt/Met_Dipeptidase"/>
</dbReference>
<dbReference type="Gene3D" id="3.40.630.10">
    <property type="entry name" value="Zn peptidases"/>
    <property type="match status" value="1"/>
</dbReference>
<comment type="caution">
    <text evidence="6">The sequence shown here is derived from an EMBL/GenBank/DDBJ whole genome shotgun (WGS) entry which is preliminary data.</text>
</comment>
<feature type="chain" id="PRO_5046328141" evidence="4">
    <location>
        <begin position="26"/>
        <end position="516"/>
    </location>
</feature>
<proteinExistence type="predicted"/>
<dbReference type="Pfam" id="PF07687">
    <property type="entry name" value="M20_dimer"/>
    <property type="match status" value="1"/>
</dbReference>
<keyword evidence="2" id="KW-0479">Metal-binding</keyword>
<dbReference type="PANTHER" id="PTHR43270:SF8">
    <property type="entry name" value="DI- AND TRIPEPTIDASE DUG2-RELATED"/>
    <property type="match status" value="1"/>
</dbReference>
<organism evidence="6 7">
    <name type="scientific">Noviherbaspirillum suwonense</name>
    <dbReference type="NCBI Taxonomy" id="1224511"/>
    <lineage>
        <taxon>Bacteria</taxon>
        <taxon>Pseudomonadati</taxon>
        <taxon>Pseudomonadota</taxon>
        <taxon>Betaproteobacteria</taxon>
        <taxon>Burkholderiales</taxon>
        <taxon>Oxalobacteraceae</taxon>
        <taxon>Noviherbaspirillum</taxon>
    </lineage>
</organism>
<dbReference type="Gene3D" id="3.30.70.360">
    <property type="match status" value="1"/>
</dbReference>
<keyword evidence="1" id="KW-0645">Protease</keyword>
<feature type="signal peptide" evidence="4">
    <location>
        <begin position="1"/>
        <end position="25"/>
    </location>
</feature>
<name>A0ABY1Q6R1_9BURK</name>
<gene>
    <name evidence="6" type="ORF">SAMN06295970_107152</name>
</gene>
<dbReference type="RefSeq" id="WP_430438470.1">
    <property type="nucleotide sequence ID" value="NZ_FXUL01000007.1"/>
</dbReference>
<evidence type="ECO:0000256" key="1">
    <source>
        <dbReference type="ARBA" id="ARBA00022670"/>
    </source>
</evidence>
<dbReference type="Pfam" id="PF01546">
    <property type="entry name" value="Peptidase_M20"/>
    <property type="match status" value="1"/>
</dbReference>
<evidence type="ECO:0000313" key="6">
    <source>
        <dbReference type="EMBL" id="SMP61392.1"/>
    </source>
</evidence>